<sequence length="194" mass="21322">MKNQIILCFVLLLTVTINAQYTIVDFEDDGKGKPDTNATAEWTGDPKLPEVAIVANPNPSGINTSANVVKFVETKGSNKGNSLQLAFNNSTAKTGHSFAGDNKVVKLMVYSENQTTFDILLEIGSGDTANFSQTKTVNTTQNTWTEVVFDFSAKNSKVNSDNYGKWNSQIRLHFNEGKKGEGDTYYVDNYVLTN</sequence>
<evidence type="ECO:0000313" key="3">
    <source>
        <dbReference type="Proteomes" id="UP000238882"/>
    </source>
</evidence>
<dbReference type="Proteomes" id="UP000238882">
    <property type="component" value="Unassembled WGS sequence"/>
</dbReference>
<evidence type="ECO:0008006" key="4">
    <source>
        <dbReference type="Google" id="ProtNLM"/>
    </source>
</evidence>
<evidence type="ECO:0000256" key="1">
    <source>
        <dbReference type="SAM" id="SignalP"/>
    </source>
</evidence>
<comment type="caution">
    <text evidence="2">The sequence shown here is derived from an EMBL/GenBank/DDBJ whole genome shotgun (WGS) entry which is preliminary data.</text>
</comment>
<evidence type="ECO:0000313" key="2">
    <source>
        <dbReference type="EMBL" id="PQJ80634.1"/>
    </source>
</evidence>
<dbReference type="EMBL" id="MSCN01000001">
    <property type="protein sequence ID" value="PQJ80634.1"/>
    <property type="molecule type" value="Genomic_DNA"/>
</dbReference>
<feature type="signal peptide" evidence="1">
    <location>
        <begin position="1"/>
        <end position="19"/>
    </location>
</feature>
<dbReference type="OrthoDB" id="1442674at2"/>
<keyword evidence="1" id="KW-0732">Signal</keyword>
<dbReference type="RefSeq" id="WP_105017236.1">
    <property type="nucleotide sequence ID" value="NZ_MSCN01000001.1"/>
</dbReference>
<reference evidence="2 3" key="1">
    <citation type="submission" date="2016-12" db="EMBL/GenBank/DDBJ databases">
        <title>Trade-off between light-utilization and light-protection in marine flavobacteria.</title>
        <authorList>
            <person name="Kumagai Y."/>
            <person name="Yoshizawa S."/>
            <person name="Kogure K."/>
            <person name="Iwasaki W."/>
        </authorList>
    </citation>
    <scope>NUCLEOTIDE SEQUENCE [LARGE SCALE GENOMIC DNA]</scope>
    <source>
        <strain evidence="2 3">NBRC 108759</strain>
    </source>
</reference>
<gene>
    <name evidence="2" type="ORF">BTO18_16270</name>
</gene>
<feature type="chain" id="PRO_5015485541" description="CBM11 domain-containing protein" evidence="1">
    <location>
        <begin position="20"/>
        <end position="194"/>
    </location>
</feature>
<accession>A0A2S7WSR5</accession>
<organism evidence="2 3">
    <name type="scientific">Polaribacter porphyrae</name>
    <dbReference type="NCBI Taxonomy" id="1137780"/>
    <lineage>
        <taxon>Bacteria</taxon>
        <taxon>Pseudomonadati</taxon>
        <taxon>Bacteroidota</taxon>
        <taxon>Flavobacteriia</taxon>
        <taxon>Flavobacteriales</taxon>
        <taxon>Flavobacteriaceae</taxon>
    </lineage>
</organism>
<name>A0A2S7WSR5_9FLAO</name>
<proteinExistence type="predicted"/>
<keyword evidence="3" id="KW-1185">Reference proteome</keyword>
<dbReference type="AlphaFoldDB" id="A0A2S7WSR5"/>
<protein>
    <recommendedName>
        <fullName evidence="4">CBM11 domain-containing protein</fullName>
    </recommendedName>
</protein>
<dbReference type="Gene3D" id="2.60.120.260">
    <property type="entry name" value="Galactose-binding domain-like"/>
    <property type="match status" value="1"/>
</dbReference>